<dbReference type="RefSeq" id="WP_090893530.1">
    <property type="nucleotide sequence ID" value="NZ_CZPZ01000001.1"/>
</dbReference>
<gene>
    <name evidence="1" type="ORF">COMA2_10014</name>
</gene>
<organism evidence="1 2">
    <name type="scientific">Candidatus Nitrospira nitrificans</name>
    <dbReference type="NCBI Taxonomy" id="1742973"/>
    <lineage>
        <taxon>Bacteria</taxon>
        <taxon>Pseudomonadati</taxon>
        <taxon>Nitrospirota</taxon>
        <taxon>Nitrospiria</taxon>
        <taxon>Nitrospirales</taxon>
        <taxon>Nitrospiraceae</taxon>
        <taxon>Nitrospira</taxon>
    </lineage>
</organism>
<evidence type="ECO:0000313" key="2">
    <source>
        <dbReference type="Proteomes" id="UP000198736"/>
    </source>
</evidence>
<evidence type="ECO:0000313" key="1">
    <source>
        <dbReference type="EMBL" id="CUS31258.1"/>
    </source>
</evidence>
<keyword evidence="2" id="KW-1185">Reference proteome</keyword>
<reference evidence="2" key="1">
    <citation type="submission" date="2015-10" db="EMBL/GenBank/DDBJ databases">
        <authorList>
            <person name="Luecker S."/>
            <person name="Luecker S."/>
        </authorList>
    </citation>
    <scope>NUCLEOTIDE SEQUENCE [LARGE SCALE GENOMIC DNA]</scope>
</reference>
<protein>
    <recommendedName>
        <fullName evidence="3">PKD domain-containing protein</fullName>
    </recommendedName>
</protein>
<proteinExistence type="predicted"/>
<accession>A0A0S4L3H7</accession>
<dbReference type="AlphaFoldDB" id="A0A0S4L3H7"/>
<dbReference type="STRING" id="1742973.COMA2_10014"/>
<evidence type="ECO:0008006" key="3">
    <source>
        <dbReference type="Google" id="ProtNLM"/>
    </source>
</evidence>
<sequence>MATTTQYWTDENALLYQAYGTTGDWTWDLGDGTFFWSFCVRPLRRQADVFVTVERVTAVEDIRTNPSAGRGGRQATILTVRVDTTSRELQGKFTDLRFTAIKVSTP</sequence>
<dbReference type="Proteomes" id="UP000198736">
    <property type="component" value="Unassembled WGS sequence"/>
</dbReference>
<dbReference type="OrthoDB" id="9554400at2"/>
<dbReference type="EMBL" id="CZPZ01000001">
    <property type="protein sequence ID" value="CUS31258.1"/>
    <property type="molecule type" value="Genomic_DNA"/>
</dbReference>
<name>A0A0S4L3H7_9BACT</name>